<dbReference type="SUPFAM" id="SSF56112">
    <property type="entry name" value="Protein kinase-like (PK-like)"/>
    <property type="match status" value="1"/>
</dbReference>
<dbReference type="EC" id="2.7.1.175" evidence="5"/>
<dbReference type="GO" id="GO:0046872">
    <property type="term" value="F:metal ion binding"/>
    <property type="evidence" value="ECO:0007669"/>
    <property type="project" value="UniProtKB-KW"/>
</dbReference>
<keyword evidence="12" id="KW-0106">Calcium</keyword>
<evidence type="ECO:0000259" key="18">
    <source>
        <dbReference type="SMART" id="SM00642"/>
    </source>
</evidence>
<keyword evidence="9" id="KW-0808">Transferase</keyword>
<comment type="similarity">
    <text evidence="3">Belongs to the glycosyl hydrolase 13 family. TreS subfamily.</text>
</comment>
<evidence type="ECO:0000256" key="7">
    <source>
        <dbReference type="ARBA" id="ARBA00013882"/>
    </source>
</evidence>
<evidence type="ECO:0000256" key="17">
    <source>
        <dbReference type="ARBA" id="ARBA00049067"/>
    </source>
</evidence>
<evidence type="ECO:0000313" key="20">
    <source>
        <dbReference type="Proteomes" id="UP000051861"/>
    </source>
</evidence>
<evidence type="ECO:0000256" key="6">
    <source>
        <dbReference type="ARBA" id="ARBA00012619"/>
    </source>
</evidence>
<reference evidence="19 20" key="1">
    <citation type="journal article" date="2015" name="Microbiome">
        <title>Genomic resolution of linkages in carbon, nitrogen, and sulfur cycling among widespread estuary sediment bacteria.</title>
        <authorList>
            <person name="Baker B.J."/>
            <person name="Lazar C.S."/>
            <person name="Teske A.P."/>
            <person name="Dick G.J."/>
        </authorList>
    </citation>
    <scope>NUCLEOTIDE SEQUENCE [LARGE SCALE GENOMIC DNA]</scope>
    <source>
        <strain evidence="19">DG_54_3</strain>
    </source>
</reference>
<sequence>MIKEIYLEDDPLWYKDAVIYELQVRSFYDGNGDGIGDFNGLIQKLDYLQSLGINVIWLLPVCPSPLKDDGYDISDYKDIHPDYGTIRDFKEFLRQAHERGIRVITELVLNHTSSQHPWFQRARTSKSGSVFRNYYVWSDSQEKYKDTRIIFKDFEHSNWTWDPEAKAYFWHRFYSHQPDLNYDNPRVRQEIMDVVDFWFELGVDGLRLDGVPYLYEREGSNCENLPETHAFLKELRGHVDKTFKNKMLLAEANQWPEDALSYFGKGDECQMAFNFPVMPRMFMAIQMEDRFPLIDIFDPPLTIPEVCQWALFLRNHDELTLEMVTDEERDYMYRAYASDPRTRINLGIRRRLAPLLGNNMRKIELMNVLLFSLPGTPVIYYGDEIGMGDNCYLGDRKGVRTPMQWGSDRNADFSTANPHKLYLPVITDPEYHYEAINVENQEAHLSSLLWRMKRLVSMRKNFKAFSRGSVKFFSPQNPKILAFVREYEEEKILVVANLSRFSQAVELDLGQYAGFVPEEVFSKNDFPVVKEAPYLLTMGPHNYFWFRLKKVSETVAAAKERVVPHLEIRDMEELMEERGRQKLKGEVLTDYLRSCRWFRSKGRIIRSLNIMENVAISSSQLLFLEVNYNEGMPEIYLLPLFYLPREKAAMLEQQFPQAVIAYLKVGETEGTLLDGIYCEDFQRMILDTIARKKRFRGEKGECLAYPGRLFRSLLADKAQPFAVSVQKAEQTNTSILYGNAFILKLYRKLEAGINPDLEIVKALTEKAGSTEIPPFAGAIEYHRKDGTFLHLGLLQAFAPNQGDAWSYALDNMGHYFERILARKEELKEVPPVPSLLECLDKIEENPSLKELLGGLYPEMMALLGQRTGELHLSLYSIKDDPDFSAEGFSQHYQRSIFQSMRSTGRQSFSLLQRYLNKLPEEIRSEAQGILASENKIIEHFSKVMERKISAMKIRIHGDFHLGQVLFTGKDFIIIDFEGEPARALSERRLKRSPLRDVTGMIRSFHYAAYAALLKHLALRAEDKEFLEFWIEALCNYLGGIYLRSYLKTVGDAPFLPRDKEEFATLFNAFLLEKAVYELGYELNHRPDWVIIPIKGIKDVLKYQ</sequence>
<dbReference type="Gene3D" id="3.90.400.10">
    <property type="entry name" value="Oligo-1,6-glucosidase, Domain 2"/>
    <property type="match status" value="1"/>
</dbReference>
<dbReference type="Pfam" id="PF00128">
    <property type="entry name" value="Alpha-amylase"/>
    <property type="match status" value="2"/>
</dbReference>
<dbReference type="AlphaFoldDB" id="A0A0S7Y5W7"/>
<dbReference type="SUPFAM" id="SSF51445">
    <property type="entry name" value="(Trans)glycosidases"/>
    <property type="match status" value="1"/>
</dbReference>
<dbReference type="GO" id="GO:0047471">
    <property type="term" value="F:maltose alpha-D-glucosyltransferase activity"/>
    <property type="evidence" value="ECO:0007669"/>
    <property type="project" value="UniProtKB-EC"/>
</dbReference>
<dbReference type="Gene3D" id="3.90.1200.10">
    <property type="match status" value="1"/>
</dbReference>
<dbReference type="PANTHER" id="PTHR10357">
    <property type="entry name" value="ALPHA-AMYLASE FAMILY MEMBER"/>
    <property type="match status" value="1"/>
</dbReference>
<dbReference type="PANTHER" id="PTHR10357:SF219">
    <property type="entry name" value="MALTOSE ALPHA-D-GLUCOSYLTRANSFERASE"/>
    <property type="match status" value="1"/>
</dbReference>
<evidence type="ECO:0000256" key="13">
    <source>
        <dbReference type="ARBA" id="ARBA00022840"/>
    </source>
</evidence>
<name>A0A0S7Y5W7_UNCSA</name>
<dbReference type="Gene3D" id="3.20.20.80">
    <property type="entry name" value="Glycosidases"/>
    <property type="match status" value="1"/>
</dbReference>
<evidence type="ECO:0000256" key="5">
    <source>
        <dbReference type="ARBA" id="ARBA00011962"/>
    </source>
</evidence>
<dbReference type="SMART" id="SM00642">
    <property type="entry name" value="Aamy"/>
    <property type="match status" value="1"/>
</dbReference>
<feature type="domain" description="Glycosyl hydrolase family 13 catalytic" evidence="18">
    <location>
        <begin position="21"/>
        <end position="415"/>
    </location>
</feature>
<dbReference type="InterPro" id="IPR045857">
    <property type="entry name" value="O16G_dom_2"/>
</dbReference>
<dbReference type="NCBIfam" id="TIGR02456">
    <property type="entry name" value="treS_nterm"/>
    <property type="match status" value="1"/>
</dbReference>
<comment type="catalytic activity">
    <reaction evidence="17">
        <text>D-maltose + ATP = alpha-maltose 1-phosphate + ADP + H(+)</text>
        <dbReference type="Rhea" id="RHEA:31915"/>
        <dbReference type="ChEBI" id="CHEBI:15378"/>
        <dbReference type="ChEBI" id="CHEBI:17306"/>
        <dbReference type="ChEBI" id="CHEBI:30616"/>
        <dbReference type="ChEBI" id="CHEBI:63576"/>
        <dbReference type="ChEBI" id="CHEBI:456216"/>
        <dbReference type="EC" id="2.7.1.175"/>
    </reaction>
</comment>
<evidence type="ECO:0000256" key="11">
    <source>
        <dbReference type="ARBA" id="ARBA00022741"/>
    </source>
</evidence>
<dbReference type="InterPro" id="IPR013780">
    <property type="entry name" value="Glyco_hydro_b"/>
</dbReference>
<keyword evidence="8" id="KW-0119">Carbohydrate metabolism</keyword>
<evidence type="ECO:0000256" key="12">
    <source>
        <dbReference type="ARBA" id="ARBA00022837"/>
    </source>
</evidence>
<comment type="caution">
    <text evidence="19">The sequence shown here is derived from an EMBL/GenBank/DDBJ whole genome shotgun (WGS) entry which is preliminary data.</text>
</comment>
<dbReference type="Pfam" id="PF18085">
    <property type="entry name" value="Mak_N_cap"/>
    <property type="match status" value="1"/>
</dbReference>
<dbReference type="InterPro" id="IPR012811">
    <property type="entry name" value="TreS_maltokin_C_dom"/>
</dbReference>
<dbReference type="InterPro" id="IPR011009">
    <property type="entry name" value="Kinase-like_dom_sf"/>
</dbReference>
<dbReference type="InterPro" id="IPR012810">
    <property type="entry name" value="TreS/a-amylase_N"/>
</dbReference>
<evidence type="ECO:0000256" key="3">
    <source>
        <dbReference type="ARBA" id="ARBA00005496"/>
    </source>
</evidence>
<dbReference type="Proteomes" id="UP000051861">
    <property type="component" value="Unassembled WGS sequence"/>
</dbReference>
<keyword evidence="13" id="KW-0067">ATP-binding</keyword>
<accession>A0A0S7Y5W7</accession>
<dbReference type="Pfam" id="PF16657">
    <property type="entry name" value="Malt_amylase_C"/>
    <property type="match status" value="1"/>
</dbReference>
<dbReference type="InterPro" id="IPR040999">
    <property type="entry name" value="Mak_N_cap"/>
</dbReference>
<dbReference type="EC" id="5.4.99.16" evidence="6"/>
<dbReference type="InterPro" id="IPR017853">
    <property type="entry name" value="GH"/>
</dbReference>
<comment type="similarity">
    <text evidence="4">Belongs to the aminoglycoside phosphotransferase family.</text>
</comment>
<keyword evidence="10" id="KW-0479">Metal-binding</keyword>
<dbReference type="EMBL" id="LIZX01000023">
    <property type="protein sequence ID" value="KPJ69516.1"/>
    <property type="molecule type" value="Genomic_DNA"/>
</dbReference>
<keyword evidence="14" id="KW-0413">Isomerase</keyword>
<dbReference type="InterPro" id="IPR006047">
    <property type="entry name" value="GH13_cat_dom"/>
</dbReference>
<dbReference type="FunFam" id="3.20.20.80:FF:000055">
    <property type="entry name" value="Trehalose synthase"/>
    <property type="match status" value="1"/>
</dbReference>
<evidence type="ECO:0000256" key="4">
    <source>
        <dbReference type="ARBA" id="ARBA00006219"/>
    </source>
</evidence>
<keyword evidence="11" id="KW-0547">Nucleotide-binding</keyword>
<dbReference type="InterPro" id="IPR032091">
    <property type="entry name" value="Malt_amylase-like_C"/>
</dbReference>
<comment type="pathway">
    <text evidence="2">Glycan biosynthesis; glycogen biosynthesis.</text>
</comment>
<protein>
    <recommendedName>
        <fullName evidence="7">Maltokinase</fullName>
        <ecNumber evidence="5">2.7.1.175</ecNumber>
        <ecNumber evidence="6">5.4.99.16</ecNumber>
    </recommendedName>
    <alternativeName>
        <fullName evidence="16">Maltose alpha-D-glucosyltransferase</fullName>
    </alternativeName>
    <alternativeName>
        <fullName evidence="15">Maltose-1-phosphate synthase</fullName>
    </alternativeName>
</protein>
<dbReference type="GO" id="GO:0016740">
    <property type="term" value="F:transferase activity"/>
    <property type="evidence" value="ECO:0007669"/>
    <property type="project" value="UniProtKB-KW"/>
</dbReference>
<evidence type="ECO:0000256" key="1">
    <source>
        <dbReference type="ARBA" id="ARBA00001595"/>
    </source>
</evidence>
<dbReference type="CDD" id="cd11334">
    <property type="entry name" value="AmyAc_TreS"/>
    <property type="match status" value="1"/>
</dbReference>
<evidence type="ECO:0000256" key="14">
    <source>
        <dbReference type="ARBA" id="ARBA00023235"/>
    </source>
</evidence>
<dbReference type="Gene3D" id="2.60.40.1180">
    <property type="entry name" value="Golgi alpha-mannosidase II"/>
    <property type="match status" value="1"/>
</dbReference>
<comment type="catalytic activity">
    <reaction evidence="1">
        <text>D-maltose = alpha,alpha-trehalose</text>
        <dbReference type="Rhea" id="RHEA:15145"/>
        <dbReference type="ChEBI" id="CHEBI:16551"/>
        <dbReference type="ChEBI" id="CHEBI:17306"/>
        <dbReference type="EC" id="5.4.99.16"/>
    </reaction>
</comment>
<evidence type="ECO:0000256" key="15">
    <source>
        <dbReference type="ARBA" id="ARBA00031251"/>
    </source>
</evidence>
<evidence type="ECO:0000313" key="19">
    <source>
        <dbReference type="EMBL" id="KPJ69516.1"/>
    </source>
</evidence>
<proteinExistence type="inferred from homology"/>
<dbReference type="GO" id="GO:0005977">
    <property type="term" value="P:glycogen metabolic process"/>
    <property type="evidence" value="ECO:0007669"/>
    <property type="project" value="UniProtKB-KW"/>
</dbReference>
<evidence type="ECO:0000256" key="9">
    <source>
        <dbReference type="ARBA" id="ARBA00022679"/>
    </source>
</evidence>
<evidence type="ECO:0000256" key="8">
    <source>
        <dbReference type="ARBA" id="ARBA00022600"/>
    </source>
</evidence>
<dbReference type="NCBIfam" id="TIGR02457">
    <property type="entry name" value="TreS_Cterm"/>
    <property type="match status" value="1"/>
</dbReference>
<dbReference type="GO" id="GO:0005524">
    <property type="term" value="F:ATP binding"/>
    <property type="evidence" value="ECO:0007669"/>
    <property type="project" value="UniProtKB-KW"/>
</dbReference>
<evidence type="ECO:0000256" key="16">
    <source>
        <dbReference type="ARBA" id="ARBA00031378"/>
    </source>
</evidence>
<evidence type="ECO:0000256" key="10">
    <source>
        <dbReference type="ARBA" id="ARBA00022723"/>
    </source>
</evidence>
<keyword evidence="8" id="KW-0321">Glycogen metabolism</keyword>
<gene>
    <name evidence="19" type="ORF">AMJ44_03735</name>
</gene>
<organism evidence="19 20">
    <name type="scientific">candidate division WOR-1 bacterium DG_54_3</name>
    <dbReference type="NCBI Taxonomy" id="1703775"/>
    <lineage>
        <taxon>Bacteria</taxon>
        <taxon>Bacillati</taxon>
        <taxon>Saganbacteria</taxon>
    </lineage>
</organism>
<dbReference type="SUPFAM" id="SSF51011">
    <property type="entry name" value="Glycosyl hydrolase domain"/>
    <property type="match status" value="1"/>
</dbReference>
<evidence type="ECO:0000256" key="2">
    <source>
        <dbReference type="ARBA" id="ARBA00004964"/>
    </source>
</evidence>
<dbReference type="PATRIC" id="fig|1703775.3.peg.838"/>